<comment type="caution">
    <text evidence="11">The sequence shown here is derived from an EMBL/GenBank/DDBJ whole genome shotgun (WGS) entry which is preliminary data.</text>
</comment>
<dbReference type="SMART" id="SM00448">
    <property type="entry name" value="REC"/>
    <property type="match status" value="1"/>
</dbReference>
<dbReference type="SUPFAM" id="SSF55785">
    <property type="entry name" value="PYP-like sensor domain (PAS domain)"/>
    <property type="match status" value="1"/>
</dbReference>
<keyword evidence="5" id="KW-1133">Transmembrane helix</keyword>
<evidence type="ECO:0000313" key="13">
    <source>
        <dbReference type="Proteomes" id="UP000623509"/>
    </source>
</evidence>
<dbReference type="InterPro" id="IPR000700">
    <property type="entry name" value="PAS-assoc_C"/>
</dbReference>
<feature type="transmembrane region" description="Helical" evidence="5">
    <location>
        <begin position="424"/>
        <end position="446"/>
    </location>
</feature>
<dbReference type="Gene3D" id="1.10.287.130">
    <property type="match status" value="1"/>
</dbReference>
<evidence type="ECO:0000259" key="8">
    <source>
        <dbReference type="PROSITE" id="PS50112"/>
    </source>
</evidence>
<dbReference type="OrthoDB" id="8929028at2"/>
<reference evidence="11 12" key="2">
    <citation type="submission" date="2017-07" db="EMBL/GenBank/DDBJ databases">
        <title>Candidatus Dactylopiibacterium carminicum, a nitrogen-fixing symbiont of the cochineal insect Dactylopius coccus and Dactylopius opuntiae (Hemiptera: Coccoidea: Dactylopiidae).</title>
        <authorList>
            <person name="Vera A."/>
        </authorList>
    </citation>
    <scope>NUCLEOTIDE SEQUENCE [LARGE SCALE GENOMIC DNA]</scope>
    <source>
        <strain evidence="11 12">NFDCM</strain>
    </source>
</reference>
<feature type="domain" description="Histidine kinase" evidence="6">
    <location>
        <begin position="593"/>
        <end position="817"/>
    </location>
</feature>
<dbReference type="Gene3D" id="3.40.50.2300">
    <property type="match status" value="1"/>
</dbReference>
<feature type="transmembrane region" description="Helical" evidence="5">
    <location>
        <begin position="122"/>
        <end position="141"/>
    </location>
</feature>
<dbReference type="Pfam" id="PF13426">
    <property type="entry name" value="PAS_9"/>
    <property type="match status" value="1"/>
</dbReference>
<comment type="catalytic activity">
    <reaction evidence="1">
        <text>ATP + protein L-histidine = ADP + protein N-phospho-L-histidine.</text>
        <dbReference type="EC" id="2.7.13.3"/>
    </reaction>
</comment>
<evidence type="ECO:0000259" key="9">
    <source>
        <dbReference type="PROSITE" id="PS50113"/>
    </source>
</evidence>
<dbReference type="SUPFAM" id="SSF55874">
    <property type="entry name" value="ATPase domain of HSP90 chaperone/DNA topoisomerase II/histidine kinase"/>
    <property type="match status" value="1"/>
</dbReference>
<dbReference type="InterPro" id="IPR001789">
    <property type="entry name" value="Sig_transdc_resp-reg_receiver"/>
</dbReference>
<dbReference type="Pfam" id="PF02518">
    <property type="entry name" value="HATPase_c"/>
    <property type="match status" value="1"/>
</dbReference>
<feature type="domain" description="Response regulatory" evidence="7">
    <location>
        <begin position="839"/>
        <end position="955"/>
    </location>
</feature>
<dbReference type="EMBL" id="NMRN01000019">
    <property type="protein sequence ID" value="PAS93302.1"/>
    <property type="molecule type" value="Genomic_DNA"/>
</dbReference>
<organism evidence="11 12">
    <name type="scientific">Candidatus Dactylopiibacterium carminicum</name>
    <dbReference type="NCBI Taxonomy" id="857335"/>
    <lineage>
        <taxon>Bacteria</taxon>
        <taxon>Pseudomonadati</taxon>
        <taxon>Pseudomonadota</taxon>
        <taxon>Betaproteobacteria</taxon>
        <taxon>Rhodocyclales</taxon>
        <taxon>Rhodocyclaceae</taxon>
        <taxon>Candidatus Dactylopiibacterium</taxon>
    </lineage>
</organism>
<dbReference type="PROSITE" id="PS50113">
    <property type="entry name" value="PAC"/>
    <property type="match status" value="1"/>
</dbReference>
<dbReference type="AlphaFoldDB" id="A0A272ET69"/>
<dbReference type="InterPro" id="IPR011006">
    <property type="entry name" value="CheY-like_superfamily"/>
</dbReference>
<dbReference type="NCBIfam" id="TIGR00229">
    <property type="entry name" value="sensory_box"/>
    <property type="match status" value="1"/>
</dbReference>
<dbReference type="PROSITE" id="PS50109">
    <property type="entry name" value="HIS_KIN"/>
    <property type="match status" value="1"/>
</dbReference>
<dbReference type="InterPro" id="IPR000014">
    <property type="entry name" value="PAS"/>
</dbReference>
<evidence type="ECO:0000259" key="7">
    <source>
        <dbReference type="PROSITE" id="PS50110"/>
    </source>
</evidence>
<feature type="modified residue" description="4-aspartylphosphate" evidence="4">
    <location>
        <position position="889"/>
    </location>
</feature>
<dbReference type="CDD" id="cd00130">
    <property type="entry name" value="PAS"/>
    <property type="match status" value="1"/>
</dbReference>
<dbReference type="PROSITE" id="PS50112">
    <property type="entry name" value="PAS"/>
    <property type="match status" value="1"/>
</dbReference>
<dbReference type="Proteomes" id="UP000216107">
    <property type="component" value="Unassembled WGS sequence"/>
</dbReference>
<dbReference type="InterPro" id="IPR003594">
    <property type="entry name" value="HATPase_dom"/>
</dbReference>
<accession>A0A272ET69</accession>
<dbReference type="InterPro" id="IPR036097">
    <property type="entry name" value="HisK_dim/P_sf"/>
</dbReference>
<dbReference type="InterPro" id="IPR005467">
    <property type="entry name" value="His_kinase_dom"/>
</dbReference>
<name>A0A272ET69_9RHOO</name>
<evidence type="ECO:0000256" key="1">
    <source>
        <dbReference type="ARBA" id="ARBA00000085"/>
    </source>
</evidence>
<dbReference type="EMBL" id="MDUX01000023">
    <property type="protein sequence ID" value="KAF7599311.1"/>
    <property type="molecule type" value="Genomic_DNA"/>
</dbReference>
<evidence type="ECO:0000256" key="2">
    <source>
        <dbReference type="ARBA" id="ARBA00012438"/>
    </source>
</evidence>
<dbReference type="InterPro" id="IPR004358">
    <property type="entry name" value="Sig_transdc_His_kin-like_C"/>
</dbReference>
<feature type="domain" description="PAC" evidence="9">
    <location>
        <begin position="530"/>
        <end position="580"/>
    </location>
</feature>
<dbReference type="PRINTS" id="PR00344">
    <property type="entry name" value="BCTRLSENSOR"/>
</dbReference>
<dbReference type="PANTHER" id="PTHR43065">
    <property type="entry name" value="SENSOR HISTIDINE KINASE"/>
    <property type="match status" value="1"/>
</dbReference>
<dbReference type="SMART" id="SM00387">
    <property type="entry name" value="HATPase_c"/>
    <property type="match status" value="1"/>
</dbReference>
<dbReference type="Gene3D" id="3.30.565.10">
    <property type="entry name" value="Histidine kinase-like ATPase, C-terminal domain"/>
    <property type="match status" value="1"/>
</dbReference>
<keyword evidence="5" id="KW-0812">Transmembrane</keyword>
<sequence>MPSADSAGLIHASTHYRAYAGYRMHSRLAFGQRTRCARTRALVAHRSPVQHPASRCGRFPHTGLATPGVRALRQSGMSCELAIRGNWRPDEAGSCPSPGTEFMETGGAMTPFLAKVWRSRRFAFLGLSAMLLTMLPALLLVQTELQTIHSAEREVAGLKPAGDTLRLVQLSQRHRALSNLVLAGQSSQLEAWHTTRSELIQATADVVISVAQLRDEHLSVQASALAEQSRALADSVSRMSISREDSLQQHSALVNRALALVDDIANTTGISLHRQTAGHFLQSAVLQFLPAATEALGQLRVHGSLILADRKTTAVERNNLANLVGVLQATLQHASKALVLAQAAEPRLASKLATGVDAAFSASASITQLVDQELLRTSTPIYPSDQYFAIVTRAIDTQFALIGTAFQALEEELEYSVRRSRTKLAGIAAGLAVLFALMTGAALLMFRSEAARSISDARFSAILDAAPDAVLVTDQRGQVIAANLAAERIFGYSHAELIGLAGDRLVAMNPEEAKKQLKTVFSHPRLAVTRTHQFDAQRKDNSIFPAETARSAQITEEDAYMVSIVRDVSERRSLELQLAQSQKMEAIGQLTGGIAHDFNNLLGVIVGNLDLLERQLADKPEGLRRVNTAQRAALRGADLTRRLLVFSRRQHLEPVSIHLADAITNLTEMASRILGPEISIRAELDPALPPVYADASALESTLLNLAINSRDAMPDGGTLLFTATPVTIDTGYPAVQNGELKAGHYVILRVADTGRGIPRELLDRVFEPFFTIKERGKGTGLGLSMVYGFTKQSGGSVKIYSEENIGTTVSLMLPVAERLGAQASQAATASTHTAAEGAVALVVDDEADLLEIASTYLQELGYQVFQAPNAVSALTLLEQIPHLDLLLTDVIMPGDLNGVRLAARVKALRPSVHVVFTSGFPSQALAERSGTRVDGPLLSKPYVRGEFVAILERVFGERANEPTDLSR</sequence>
<evidence type="ECO:0000313" key="10">
    <source>
        <dbReference type="EMBL" id="KAF7599311.1"/>
    </source>
</evidence>
<dbReference type="Pfam" id="PF00512">
    <property type="entry name" value="HisKA"/>
    <property type="match status" value="1"/>
</dbReference>
<reference evidence="10 13" key="1">
    <citation type="submission" date="2016-08" db="EMBL/GenBank/DDBJ databases">
        <title>Candidatus Dactylopiibacterium carminicum genome sequence.</title>
        <authorList>
            <person name="Ramirez-Puebla S.T."/>
            <person name="Ormeno-Orrillo E."/>
            <person name="Vera-Ponce De Leon A."/>
            <person name="Luis L."/>
            <person name="Sanchez-Flores A."/>
            <person name="Monica R."/>
            <person name="Martinez-Romero E."/>
        </authorList>
    </citation>
    <scope>NUCLEOTIDE SEQUENCE [LARGE SCALE GENOMIC DNA]</scope>
    <source>
        <strain evidence="10">END1</strain>
    </source>
</reference>
<dbReference type="Proteomes" id="UP000623509">
    <property type="component" value="Unassembled WGS sequence"/>
</dbReference>
<protein>
    <recommendedName>
        <fullName evidence="2">histidine kinase</fullName>
        <ecNumber evidence="2">2.7.13.3</ecNumber>
    </recommendedName>
</protein>
<evidence type="ECO:0000256" key="4">
    <source>
        <dbReference type="PROSITE-ProRule" id="PRU00169"/>
    </source>
</evidence>
<dbReference type="GO" id="GO:0000155">
    <property type="term" value="F:phosphorelay sensor kinase activity"/>
    <property type="evidence" value="ECO:0007669"/>
    <property type="project" value="InterPro"/>
</dbReference>
<dbReference type="PROSITE" id="PS50110">
    <property type="entry name" value="RESPONSE_REGULATORY"/>
    <property type="match status" value="1"/>
</dbReference>
<evidence type="ECO:0000259" key="6">
    <source>
        <dbReference type="PROSITE" id="PS50109"/>
    </source>
</evidence>
<dbReference type="SUPFAM" id="SSF52172">
    <property type="entry name" value="CheY-like"/>
    <property type="match status" value="1"/>
</dbReference>
<keyword evidence="3 4" id="KW-0597">Phosphoprotein</keyword>
<dbReference type="Gene3D" id="3.30.450.20">
    <property type="entry name" value="PAS domain"/>
    <property type="match status" value="1"/>
</dbReference>
<feature type="domain" description="PAS" evidence="8">
    <location>
        <begin position="455"/>
        <end position="499"/>
    </location>
</feature>
<dbReference type="CDD" id="cd00082">
    <property type="entry name" value="HisKA"/>
    <property type="match status" value="1"/>
</dbReference>
<gene>
    <name evidence="10" type="ORF">BGI27_08525</name>
    <name evidence="11" type="ORF">CGU29_08175</name>
</gene>
<dbReference type="PANTHER" id="PTHR43065:SF49">
    <property type="entry name" value="HISTIDINE KINASE"/>
    <property type="match status" value="1"/>
</dbReference>
<dbReference type="SMART" id="SM00388">
    <property type="entry name" value="HisKA"/>
    <property type="match status" value="1"/>
</dbReference>
<evidence type="ECO:0000256" key="5">
    <source>
        <dbReference type="SAM" id="Phobius"/>
    </source>
</evidence>
<dbReference type="InterPro" id="IPR036890">
    <property type="entry name" value="HATPase_C_sf"/>
</dbReference>
<evidence type="ECO:0000313" key="11">
    <source>
        <dbReference type="EMBL" id="PAS93302.1"/>
    </source>
</evidence>
<dbReference type="SUPFAM" id="SSF47384">
    <property type="entry name" value="Homodimeric domain of signal transducing histidine kinase"/>
    <property type="match status" value="1"/>
</dbReference>
<dbReference type="InterPro" id="IPR003661">
    <property type="entry name" value="HisK_dim/P_dom"/>
</dbReference>
<keyword evidence="5" id="KW-0472">Membrane</keyword>
<dbReference type="InterPro" id="IPR035965">
    <property type="entry name" value="PAS-like_dom_sf"/>
</dbReference>
<dbReference type="EC" id="2.7.13.3" evidence="2"/>
<evidence type="ECO:0000313" key="12">
    <source>
        <dbReference type="Proteomes" id="UP000216107"/>
    </source>
</evidence>
<keyword evidence="13" id="KW-1185">Reference proteome</keyword>
<dbReference type="SMART" id="SM00091">
    <property type="entry name" value="PAS"/>
    <property type="match status" value="1"/>
</dbReference>
<proteinExistence type="predicted"/>
<evidence type="ECO:0000256" key="3">
    <source>
        <dbReference type="ARBA" id="ARBA00022553"/>
    </source>
</evidence>
<dbReference type="Pfam" id="PF00072">
    <property type="entry name" value="Response_reg"/>
    <property type="match status" value="1"/>
</dbReference>